<dbReference type="AlphaFoldDB" id="Q2N872"/>
<dbReference type="Proteomes" id="UP000008808">
    <property type="component" value="Chromosome"/>
</dbReference>
<reference evidence="3" key="1">
    <citation type="journal article" date="2009" name="J. Bacteriol.">
        <title>Complete genome sequence of Erythrobacter litoralis HTCC2594.</title>
        <authorList>
            <person name="Oh H.M."/>
            <person name="Giovannoni S.J."/>
            <person name="Ferriera S."/>
            <person name="Johnson J."/>
            <person name="Cho J.C."/>
        </authorList>
    </citation>
    <scope>NUCLEOTIDE SEQUENCE [LARGE SCALE GENOMIC DNA]</scope>
    <source>
        <strain evidence="3">HTCC2594</strain>
    </source>
</reference>
<sequence>MIAAGLAIAVAPTPASADPSTLRILPVSELRFGSFAVPSTGSVTVGPTGSVTRSGVFSITSGDTSPARFILRYDRGNNSRRTLDLRIQLTIAAPGSVVLGGITARLSNLQTDLPGYAVVQPNQIIEVQIPNCRTRVCETSFNLGGQLDIRRDYGGALVAIPIPVDAVLVSVR</sequence>
<dbReference type="EMBL" id="CP000157">
    <property type="protein sequence ID" value="ABC64119.1"/>
    <property type="molecule type" value="Genomic_DNA"/>
</dbReference>
<evidence type="ECO:0000313" key="3">
    <source>
        <dbReference type="Proteomes" id="UP000008808"/>
    </source>
</evidence>
<feature type="chain" id="PRO_5004212926" description="DUF4402 domain-containing protein" evidence="1">
    <location>
        <begin position="18"/>
        <end position="172"/>
    </location>
</feature>
<accession>Q2N872</accession>
<dbReference type="Pfam" id="PF14352">
    <property type="entry name" value="DUF4402"/>
    <property type="match status" value="1"/>
</dbReference>
<gene>
    <name evidence="2" type="ordered locus">ELI_10135</name>
</gene>
<evidence type="ECO:0000256" key="1">
    <source>
        <dbReference type="SAM" id="SignalP"/>
    </source>
</evidence>
<proteinExistence type="predicted"/>
<feature type="signal peptide" evidence="1">
    <location>
        <begin position="1"/>
        <end position="17"/>
    </location>
</feature>
<evidence type="ECO:0008006" key="4">
    <source>
        <dbReference type="Google" id="ProtNLM"/>
    </source>
</evidence>
<keyword evidence="1" id="KW-0732">Signal</keyword>
<name>Q2N872_ERYLH</name>
<keyword evidence="3" id="KW-1185">Reference proteome</keyword>
<evidence type="ECO:0000313" key="2">
    <source>
        <dbReference type="EMBL" id="ABC64119.1"/>
    </source>
</evidence>
<dbReference type="KEGG" id="eli:ELI_10135"/>
<dbReference type="HOGENOM" id="CLU_1552945_0_0_5"/>
<organism evidence="2 3">
    <name type="scientific">Erythrobacter litoralis (strain HTCC2594)</name>
    <dbReference type="NCBI Taxonomy" id="314225"/>
    <lineage>
        <taxon>Bacteria</taxon>
        <taxon>Pseudomonadati</taxon>
        <taxon>Pseudomonadota</taxon>
        <taxon>Alphaproteobacteria</taxon>
        <taxon>Sphingomonadales</taxon>
        <taxon>Erythrobacteraceae</taxon>
        <taxon>Erythrobacter/Porphyrobacter group</taxon>
        <taxon>Erythrobacter</taxon>
    </lineage>
</organism>
<protein>
    <recommendedName>
        <fullName evidence="4">DUF4402 domain-containing protein</fullName>
    </recommendedName>
</protein>
<dbReference type="InterPro" id="IPR025514">
    <property type="entry name" value="DUF4402"/>
</dbReference>
<dbReference type="STRING" id="314225.ELI_10135"/>